<sequence length="366" mass="42641">MSNDHCISNKLKCKLCLNSILTDQKLIVMPCCDEKYHEKCGENFLINEPFCPQCKTNLNQINNIINGWQNELTYSRFKLNLNIQTNKILRQSQKSQFDQLSSNKNNDEIPTSDVLEVYLNEEEESQQDKRLRDTINSLSANKVGYCEICKLTKQLREYIRQEESQMNNKASQPFAQQDHQLSTSLNNQLNSGESNNKNLYNQIQQQSKFNQLVKADQIVTTNQCQNPQENIQNNSQSDIKKVITIDQVNWKDFNPEKQNKTKVFDDQFYKSLEKQDLSKGQEILAKLTNGRNMCEFLGGLLGKNSAFDQPETKSFSDLLEKVDNITKQQMPDLEFNDYSNPENQQKFLQQLGKDLSENFFYHKHKK</sequence>
<organism evidence="3 4">
    <name type="scientific">Stylonychia lemnae</name>
    <name type="common">Ciliate</name>
    <dbReference type="NCBI Taxonomy" id="5949"/>
    <lineage>
        <taxon>Eukaryota</taxon>
        <taxon>Sar</taxon>
        <taxon>Alveolata</taxon>
        <taxon>Ciliophora</taxon>
        <taxon>Intramacronucleata</taxon>
        <taxon>Spirotrichea</taxon>
        <taxon>Stichotrichia</taxon>
        <taxon>Sporadotrichida</taxon>
        <taxon>Oxytrichidae</taxon>
        <taxon>Stylonychinae</taxon>
        <taxon>Stylonychia</taxon>
    </lineage>
</organism>
<evidence type="ECO:0000313" key="4">
    <source>
        <dbReference type="Proteomes" id="UP000039865"/>
    </source>
</evidence>
<keyword evidence="4" id="KW-1185">Reference proteome</keyword>
<proteinExistence type="predicted"/>
<evidence type="ECO:0000259" key="2">
    <source>
        <dbReference type="PROSITE" id="PS50089"/>
    </source>
</evidence>
<dbReference type="PROSITE" id="PS50089">
    <property type="entry name" value="ZF_RING_2"/>
    <property type="match status" value="1"/>
</dbReference>
<protein>
    <recommendedName>
        <fullName evidence="2">RING-type domain-containing protein</fullName>
    </recommendedName>
</protein>
<dbReference type="SUPFAM" id="SSF57850">
    <property type="entry name" value="RING/U-box"/>
    <property type="match status" value="1"/>
</dbReference>
<reference evidence="3 4" key="1">
    <citation type="submission" date="2014-06" db="EMBL/GenBank/DDBJ databases">
        <authorList>
            <person name="Swart Estienne"/>
        </authorList>
    </citation>
    <scope>NUCLEOTIDE SEQUENCE [LARGE SCALE GENOMIC DNA]</scope>
    <source>
        <strain evidence="3 4">130c</strain>
    </source>
</reference>
<name>A0A078B9T3_STYLE</name>
<accession>A0A078B9T3</accession>
<keyword evidence="1" id="KW-0862">Zinc</keyword>
<evidence type="ECO:0000256" key="1">
    <source>
        <dbReference type="PROSITE-ProRule" id="PRU00175"/>
    </source>
</evidence>
<gene>
    <name evidence="3" type="primary">Contig15190.g16180</name>
    <name evidence="3" type="ORF">STYLEM_19162</name>
</gene>
<keyword evidence="1" id="KW-0863">Zinc-finger</keyword>
<dbReference type="Proteomes" id="UP000039865">
    <property type="component" value="Unassembled WGS sequence"/>
</dbReference>
<keyword evidence="1" id="KW-0479">Metal-binding</keyword>
<dbReference type="Gene3D" id="3.30.40.10">
    <property type="entry name" value="Zinc/RING finger domain, C3HC4 (zinc finger)"/>
    <property type="match status" value="1"/>
</dbReference>
<dbReference type="InterPro" id="IPR013083">
    <property type="entry name" value="Znf_RING/FYVE/PHD"/>
</dbReference>
<dbReference type="EMBL" id="CCKQ01018084">
    <property type="protein sequence ID" value="CDW90022.1"/>
    <property type="molecule type" value="Genomic_DNA"/>
</dbReference>
<dbReference type="AlphaFoldDB" id="A0A078B9T3"/>
<evidence type="ECO:0000313" key="3">
    <source>
        <dbReference type="EMBL" id="CDW90022.1"/>
    </source>
</evidence>
<dbReference type="InParanoid" id="A0A078B9T3"/>
<dbReference type="GO" id="GO:0008270">
    <property type="term" value="F:zinc ion binding"/>
    <property type="evidence" value="ECO:0007669"/>
    <property type="project" value="UniProtKB-KW"/>
</dbReference>
<dbReference type="InterPro" id="IPR001841">
    <property type="entry name" value="Znf_RING"/>
</dbReference>
<feature type="domain" description="RING-type" evidence="2">
    <location>
        <begin position="13"/>
        <end position="55"/>
    </location>
</feature>